<feature type="region of interest" description="Disordered" evidence="1">
    <location>
        <begin position="409"/>
        <end position="437"/>
    </location>
</feature>
<keyword evidence="3" id="KW-1185">Reference proteome</keyword>
<evidence type="ECO:0000313" key="3">
    <source>
        <dbReference type="Proteomes" id="UP000235371"/>
    </source>
</evidence>
<feature type="compositionally biased region" description="Basic and acidic residues" evidence="1">
    <location>
        <begin position="218"/>
        <end position="237"/>
    </location>
</feature>
<organism evidence="2 3">
    <name type="scientific">Hyaloscypha bicolor E</name>
    <dbReference type="NCBI Taxonomy" id="1095630"/>
    <lineage>
        <taxon>Eukaryota</taxon>
        <taxon>Fungi</taxon>
        <taxon>Dikarya</taxon>
        <taxon>Ascomycota</taxon>
        <taxon>Pezizomycotina</taxon>
        <taxon>Leotiomycetes</taxon>
        <taxon>Helotiales</taxon>
        <taxon>Hyaloscyphaceae</taxon>
        <taxon>Hyaloscypha</taxon>
        <taxon>Hyaloscypha bicolor</taxon>
    </lineage>
</organism>
<feature type="compositionally biased region" description="Basic and acidic residues" evidence="1">
    <location>
        <begin position="887"/>
        <end position="904"/>
    </location>
</feature>
<dbReference type="InParanoid" id="A0A2J6SYP2"/>
<feature type="region of interest" description="Disordered" evidence="1">
    <location>
        <begin position="1129"/>
        <end position="1148"/>
    </location>
</feature>
<sequence length="1262" mass="138094">MNRFRTKKKAKEAEGLVRVSTDSDGPPLAPVKSSKTFRRGKKGQEPEPKLEIDLATALPSSDDFRTSLLMSGLSARFSMLREQDDPKSKIGKASDDSVLFPKRQSRLNDFGFQSHGLSDIAEVSSINGSIRPPFAFGRADSFHTTDGYGTDDDSTHTGSIMNRSKPGEGNNLFGGRQKIYKIPVNSSGSSKTTTDSAGGGMGGRALYENDVSQSAFQRLREREREQERRERAERQEREEMEAQSSRPSSPPPSGYNRNRETSSTTSSAGPSNTRTSTAATSFTSQRTPSLSGAHTPVTPNVPNSGTPTLERSTTKGRRLYETGLDQHLHEQQFSAMNRIDTLTRQRTIGAQTPPLGLSPTAGPHVSERWDRHQLAGKASMPNLRAASPPPTGAAMGTFDFTARQNNAIESKPFGMTSPPLSPPMSEHDDPVSLALQPNDRGKATALGAFSKPVQPYDENKYSQRQLQMQQGRETPPRKNSPPRAFVPRQQQQVSRTRADSNLTFASGSSRSNSSAQRHFLPKDRIPETLRTENPVPENESTGGGTFLSSPDGSPQGSPNDLMQEPSKPKAILRPLDLYAKYRQDLPMNLERPPESEHPANRQQTNEETSNGLTETRTQLTTTNLQPHPATQPPADSPTLGPTVGLIDIHQFRQHLRADSNSSSIYGGEPSAGITSRFPFDHTESLPQNDYATKNNPWESDDWDHDYYKDANFGQDGASDMARMDEVLPAPLSTRSPNIEVTGQGPRKPSWEKEMENHHTRNGSSETQKERQDFQNELATRRRRVQESLKSFVETESKAESPMLGSELPLKNNPLGLLKTKSSRGSVISGTKEPGQTKAMKMLGIGNATMTSSHSPNKQSFEETPWQKEEEEMLRGVAKPPTSPTQTRDFRQARRDAQRDREKQVTLRHQQNQQRMAAEASESEWSNSRMDHQPRQRAPNGDRIPPNIRTGPRTQSRERRQHPPPVTHSFNTGSGRDSKDSAGTPRSGSRPPSGASRDRSGSDTSGGRSKSRNGRYKDDLAKAMAEGTSSSSQGYYEELEVPSARFAPRSPGNPGMGFSQSPIPSPMLGSNSRSRSNSNLATAGYYDSQKSPMMLQSGRETPEIGLAPRPSPTAPFVVNATPALIQPSPAGSGANTPTVQGFQSQGSSLQNGTEVYAPPIPPVNPKRRQTRAIFGTLMGKKDEYDEIHSMPSATQSTEEMSTFSADEGEFKSKHRQKLRKSSSEGGNLNARARHAAQAAPSPAVPSFPIGSGSPPRLGEGGMF</sequence>
<feature type="compositionally biased region" description="Low complexity" evidence="1">
    <location>
        <begin position="1069"/>
        <end position="1078"/>
    </location>
</feature>
<feature type="region of interest" description="Disordered" evidence="1">
    <location>
        <begin position="731"/>
        <end position="774"/>
    </location>
</feature>
<gene>
    <name evidence="2" type="ORF">K444DRAFT_81042</name>
</gene>
<feature type="region of interest" description="Disordered" evidence="1">
    <location>
        <begin position="659"/>
        <end position="701"/>
    </location>
</feature>
<dbReference type="GeneID" id="36596809"/>
<name>A0A2J6SYP2_9HELO</name>
<feature type="region of interest" description="Disordered" evidence="1">
    <location>
        <begin position="847"/>
        <end position="1092"/>
    </location>
</feature>
<dbReference type="EMBL" id="KZ613854">
    <property type="protein sequence ID" value="PMD55823.1"/>
    <property type="molecule type" value="Genomic_DNA"/>
</dbReference>
<feature type="compositionally biased region" description="Low complexity" evidence="1">
    <location>
        <begin position="916"/>
        <end position="925"/>
    </location>
</feature>
<feature type="region of interest" description="Disordered" evidence="1">
    <location>
        <begin position="790"/>
        <end position="812"/>
    </location>
</feature>
<feature type="compositionally biased region" description="Low complexity" evidence="1">
    <location>
        <begin position="261"/>
        <end position="287"/>
    </location>
</feature>
<feature type="compositionally biased region" description="Low complexity" evidence="1">
    <location>
        <begin position="1234"/>
        <end position="1247"/>
    </location>
</feature>
<feature type="compositionally biased region" description="Basic residues" evidence="1">
    <location>
        <begin position="1"/>
        <end position="10"/>
    </location>
</feature>
<feature type="compositionally biased region" description="Low complexity" evidence="1">
    <location>
        <begin position="980"/>
        <end position="994"/>
    </location>
</feature>
<feature type="compositionally biased region" description="Polar residues" evidence="1">
    <location>
        <begin position="847"/>
        <end position="858"/>
    </location>
</feature>
<feature type="region of interest" description="Disordered" evidence="1">
    <location>
        <begin position="1188"/>
        <end position="1262"/>
    </location>
</feature>
<evidence type="ECO:0000256" key="1">
    <source>
        <dbReference type="SAM" id="MobiDB-lite"/>
    </source>
</evidence>
<proteinExistence type="predicted"/>
<dbReference type="OrthoDB" id="5335210at2759"/>
<dbReference type="AlphaFoldDB" id="A0A2J6SYP2"/>
<feature type="region of interest" description="Disordered" evidence="1">
    <location>
        <begin position="134"/>
        <end position="313"/>
    </location>
</feature>
<feature type="compositionally biased region" description="Polar residues" evidence="1">
    <location>
        <begin position="546"/>
        <end position="560"/>
    </location>
</feature>
<feature type="region of interest" description="Disordered" evidence="1">
    <location>
        <begin position="588"/>
        <end position="616"/>
    </location>
</feature>
<feature type="compositionally biased region" description="Basic and acidic residues" evidence="1">
    <location>
        <begin position="42"/>
        <end position="52"/>
    </location>
</feature>
<evidence type="ECO:0000313" key="2">
    <source>
        <dbReference type="EMBL" id="PMD55823.1"/>
    </source>
</evidence>
<feature type="compositionally biased region" description="Polar residues" evidence="1">
    <location>
        <begin position="684"/>
        <end position="697"/>
    </location>
</feature>
<feature type="compositionally biased region" description="Polar residues" evidence="1">
    <location>
        <begin position="184"/>
        <end position="196"/>
    </location>
</feature>
<feature type="compositionally biased region" description="Polar residues" evidence="1">
    <location>
        <begin position="462"/>
        <end position="472"/>
    </location>
</feature>
<feature type="region of interest" description="Disordered" evidence="1">
    <location>
        <begin position="1"/>
        <end position="54"/>
    </location>
</feature>
<accession>A0A2J6SYP2</accession>
<feature type="region of interest" description="Disordered" evidence="1">
    <location>
        <begin position="623"/>
        <end position="642"/>
    </location>
</feature>
<feature type="compositionally biased region" description="Polar residues" evidence="1">
    <location>
        <begin position="1190"/>
        <end position="1203"/>
    </location>
</feature>
<reference evidence="2 3" key="1">
    <citation type="submission" date="2016-04" db="EMBL/GenBank/DDBJ databases">
        <title>A degradative enzymes factory behind the ericoid mycorrhizal symbiosis.</title>
        <authorList>
            <consortium name="DOE Joint Genome Institute"/>
            <person name="Martino E."/>
            <person name="Morin E."/>
            <person name="Grelet G."/>
            <person name="Kuo A."/>
            <person name="Kohler A."/>
            <person name="Daghino S."/>
            <person name="Barry K."/>
            <person name="Choi C."/>
            <person name="Cichocki N."/>
            <person name="Clum A."/>
            <person name="Copeland A."/>
            <person name="Hainaut M."/>
            <person name="Haridas S."/>
            <person name="Labutti K."/>
            <person name="Lindquist E."/>
            <person name="Lipzen A."/>
            <person name="Khouja H.-R."/>
            <person name="Murat C."/>
            <person name="Ohm R."/>
            <person name="Olson A."/>
            <person name="Spatafora J."/>
            <person name="Veneault-Fourrey C."/>
            <person name="Henrissat B."/>
            <person name="Grigoriev I."/>
            <person name="Martin F."/>
            <person name="Perotto S."/>
        </authorList>
    </citation>
    <scope>NUCLEOTIDE SEQUENCE [LARGE SCALE GENOMIC DNA]</scope>
    <source>
        <strain evidence="2 3">E</strain>
    </source>
</reference>
<feature type="compositionally biased region" description="Polar residues" evidence="1">
    <location>
        <begin position="1132"/>
        <end position="1148"/>
    </location>
</feature>
<feature type="compositionally biased region" description="Basic and acidic residues" evidence="1">
    <location>
        <begin position="748"/>
        <end position="758"/>
    </location>
</feature>
<protein>
    <submittedName>
        <fullName evidence="2">Uncharacterized protein</fullName>
    </submittedName>
</protein>
<dbReference type="Proteomes" id="UP000235371">
    <property type="component" value="Unassembled WGS sequence"/>
</dbReference>
<feature type="region of interest" description="Disordered" evidence="1">
    <location>
        <begin position="449"/>
        <end position="569"/>
    </location>
</feature>
<feature type="compositionally biased region" description="Polar residues" evidence="1">
    <location>
        <begin position="488"/>
        <end position="505"/>
    </location>
</feature>
<feature type="compositionally biased region" description="Polar residues" evidence="1">
    <location>
        <begin position="288"/>
        <end position="311"/>
    </location>
</feature>
<feature type="compositionally biased region" description="Basic and acidic residues" evidence="1">
    <location>
        <begin position="520"/>
        <end position="530"/>
    </location>
</feature>
<dbReference type="STRING" id="1095630.A0A2J6SYP2"/>
<feature type="compositionally biased region" description="Polar residues" evidence="1">
    <location>
        <begin position="600"/>
        <end position="611"/>
    </location>
</feature>
<dbReference type="RefSeq" id="XP_024732727.1">
    <property type="nucleotide sequence ID" value="XM_024888733.1"/>
</dbReference>